<comment type="caution">
    <text evidence="16">The sequence shown here is derived from an EMBL/GenBank/DDBJ whole genome shotgun (WGS) entry which is preliminary data.</text>
</comment>
<keyword evidence="4" id="KW-0410">Iron transport</keyword>
<accession>A0ABW0FYF9</accession>
<reference evidence="17" key="1">
    <citation type="journal article" date="2019" name="Int. J. Syst. Evol. Microbiol.">
        <title>The Global Catalogue of Microorganisms (GCM) 10K type strain sequencing project: providing services to taxonomists for standard genome sequencing and annotation.</title>
        <authorList>
            <consortium name="The Broad Institute Genomics Platform"/>
            <consortium name="The Broad Institute Genome Sequencing Center for Infectious Disease"/>
            <person name="Wu L."/>
            <person name="Ma J."/>
        </authorList>
    </citation>
    <scope>NUCLEOTIDE SEQUENCE [LARGE SCALE GENOMIC DNA]</scope>
    <source>
        <strain evidence="17">JCM 12125</strain>
    </source>
</reference>
<keyword evidence="6" id="KW-0408">Iron</keyword>
<dbReference type="EMBL" id="JBHSLF010000055">
    <property type="protein sequence ID" value="MFC5346113.1"/>
    <property type="molecule type" value="Genomic_DNA"/>
</dbReference>
<proteinExistence type="inferred from homology"/>
<evidence type="ECO:0000256" key="11">
    <source>
        <dbReference type="PROSITE-ProRule" id="PRU01360"/>
    </source>
</evidence>
<evidence type="ECO:0000256" key="7">
    <source>
        <dbReference type="ARBA" id="ARBA00023065"/>
    </source>
</evidence>
<organism evidence="16 17">
    <name type="scientific">Brevundimonas staleyi</name>
    <dbReference type="NCBI Taxonomy" id="74326"/>
    <lineage>
        <taxon>Bacteria</taxon>
        <taxon>Pseudomonadati</taxon>
        <taxon>Pseudomonadota</taxon>
        <taxon>Alphaproteobacteria</taxon>
        <taxon>Caulobacterales</taxon>
        <taxon>Caulobacteraceae</taxon>
        <taxon>Brevundimonas</taxon>
    </lineage>
</organism>
<evidence type="ECO:0000256" key="12">
    <source>
        <dbReference type="RuleBase" id="RU003357"/>
    </source>
</evidence>
<dbReference type="InterPro" id="IPR039426">
    <property type="entry name" value="TonB-dep_rcpt-like"/>
</dbReference>
<keyword evidence="3 11" id="KW-1134">Transmembrane beta strand</keyword>
<evidence type="ECO:0000256" key="2">
    <source>
        <dbReference type="ARBA" id="ARBA00022448"/>
    </source>
</evidence>
<evidence type="ECO:0000256" key="13">
    <source>
        <dbReference type="SAM" id="SignalP"/>
    </source>
</evidence>
<dbReference type="SUPFAM" id="SSF56935">
    <property type="entry name" value="Porins"/>
    <property type="match status" value="1"/>
</dbReference>
<evidence type="ECO:0000313" key="16">
    <source>
        <dbReference type="EMBL" id="MFC5346113.1"/>
    </source>
</evidence>
<feature type="domain" description="TonB-dependent receptor-like beta-barrel" evidence="14">
    <location>
        <begin position="332"/>
        <end position="829"/>
    </location>
</feature>
<evidence type="ECO:0000259" key="14">
    <source>
        <dbReference type="Pfam" id="PF00593"/>
    </source>
</evidence>
<evidence type="ECO:0000256" key="6">
    <source>
        <dbReference type="ARBA" id="ARBA00023004"/>
    </source>
</evidence>
<dbReference type="Gene3D" id="2.40.170.20">
    <property type="entry name" value="TonB-dependent receptor, beta-barrel domain"/>
    <property type="match status" value="2"/>
</dbReference>
<evidence type="ECO:0000256" key="4">
    <source>
        <dbReference type="ARBA" id="ARBA00022496"/>
    </source>
</evidence>
<dbReference type="InterPro" id="IPR036942">
    <property type="entry name" value="Beta-barrel_TonB_sf"/>
</dbReference>
<keyword evidence="8 12" id="KW-0798">TonB box</keyword>
<evidence type="ECO:0000256" key="10">
    <source>
        <dbReference type="ARBA" id="ARBA00023237"/>
    </source>
</evidence>
<dbReference type="InterPro" id="IPR012910">
    <property type="entry name" value="Plug_dom"/>
</dbReference>
<dbReference type="Pfam" id="PF00593">
    <property type="entry name" value="TonB_dep_Rec_b-barrel"/>
    <property type="match status" value="1"/>
</dbReference>
<dbReference type="InterPro" id="IPR000531">
    <property type="entry name" value="Beta-barrel_TonB"/>
</dbReference>
<keyword evidence="7" id="KW-0406">Ion transport</keyword>
<dbReference type="PROSITE" id="PS52016">
    <property type="entry name" value="TONB_DEPENDENT_REC_3"/>
    <property type="match status" value="1"/>
</dbReference>
<keyword evidence="10 11" id="KW-0998">Cell outer membrane</keyword>
<evidence type="ECO:0000313" key="17">
    <source>
        <dbReference type="Proteomes" id="UP001596152"/>
    </source>
</evidence>
<keyword evidence="16" id="KW-0675">Receptor</keyword>
<dbReference type="PANTHER" id="PTHR32552">
    <property type="entry name" value="FERRICHROME IRON RECEPTOR-RELATED"/>
    <property type="match status" value="1"/>
</dbReference>
<dbReference type="PANTHER" id="PTHR32552:SF81">
    <property type="entry name" value="TONB-DEPENDENT OUTER MEMBRANE RECEPTOR"/>
    <property type="match status" value="1"/>
</dbReference>
<evidence type="ECO:0000256" key="9">
    <source>
        <dbReference type="ARBA" id="ARBA00023136"/>
    </source>
</evidence>
<comment type="similarity">
    <text evidence="11 12">Belongs to the TonB-dependent receptor family.</text>
</comment>
<sequence length="886" mass="94351">MRLTQILRCTASAAVVGAVAFGFAGTASAQDQDGQASTVDDIVVTAQLREQSLQDVPVVVTSLSAESLQNAGVRDIKDLTVLTPGMTVTSTQSEASTTARIRGVGTVGDNPGLESSVGVVIDGVYRSRNGVGFGDLGEMSRIEVLKGPQGTLFGKNTSAGVINIITAAPSFTPGFNAELTAGNFGAMGASGSITGPLSDTIAMRLYAGRRVRDGFYSVDTGDGPRSTRDDANQDFYTLRGQLLILPSDNASVRIIADYSSRDEYCCLGVVTRSSPTAAIINILTAPNGPGTAAQAPAPGITPFSRRAYANRDTGQQMEDMGLSVEANLDIPSWNARLTSVTSWRDWSTVNGQDIDYTGADILYRPQGGGYGYDLSNITQEIRLAGTSDRFDWLVGGFATLENIGRDDTFYFGADYNPFISLLLTSSLSAQTGGAIAASPARLGCFSSNYNLIPAAARATYFLGCLQGNPAAPALPGAPVNILGQGVVDHYSQRSESVALFTNNSWRVTDQLELTLGLRYTLDNKRLLGLQDNVNGNGNSCAAVLGNQATIVQAFTAALGSAAAGAAAASALIGPQCLPWNNVLYDNRAIEENNDDGVLSGTVKAAYRLNDDLMFYGSYARGYKGFGYNMDRVQTGVTPDASLYFPAETVDSYELGFKSTLLNRSLLFNATYFYQAFEDFQLNTFLGTAFVVESIPELTTKGVDADVMWFTPVDGLTLSGGLTYTDAEYGRFTAADLTSAGRFPQLSLLPGSRPSFAPEWSASASVNFDRSIGMGMRAGFALSAKYMTEYNTGSDLIPFKMQDAFTVVNGRISIGSEDERWTLEAWAQNLTDEEYVQVAYNSPLQGTAFQSTVQPNGTFYNPALDTQGISAFLGAPRTFGGTLRIKY</sequence>
<evidence type="ECO:0000256" key="8">
    <source>
        <dbReference type="ARBA" id="ARBA00023077"/>
    </source>
</evidence>
<keyword evidence="17" id="KW-1185">Reference proteome</keyword>
<evidence type="ECO:0000256" key="1">
    <source>
        <dbReference type="ARBA" id="ARBA00004571"/>
    </source>
</evidence>
<evidence type="ECO:0000256" key="5">
    <source>
        <dbReference type="ARBA" id="ARBA00022692"/>
    </source>
</evidence>
<evidence type="ECO:0000256" key="3">
    <source>
        <dbReference type="ARBA" id="ARBA00022452"/>
    </source>
</evidence>
<keyword evidence="9 11" id="KW-0472">Membrane</keyword>
<feature type="domain" description="TonB-dependent receptor plug" evidence="15">
    <location>
        <begin position="53"/>
        <end position="161"/>
    </location>
</feature>
<comment type="subcellular location">
    <subcellularLocation>
        <location evidence="1 11">Cell outer membrane</location>
        <topology evidence="1 11">Multi-pass membrane protein</topology>
    </subcellularLocation>
</comment>
<dbReference type="Pfam" id="PF07715">
    <property type="entry name" value="Plug"/>
    <property type="match status" value="1"/>
</dbReference>
<keyword evidence="2 11" id="KW-0813">Transport</keyword>
<dbReference type="Proteomes" id="UP001596152">
    <property type="component" value="Unassembled WGS sequence"/>
</dbReference>
<name>A0ABW0FYF9_9CAUL</name>
<keyword evidence="13" id="KW-0732">Signal</keyword>
<feature type="chain" id="PRO_5046792364" evidence="13">
    <location>
        <begin position="30"/>
        <end position="886"/>
    </location>
</feature>
<evidence type="ECO:0000259" key="15">
    <source>
        <dbReference type="Pfam" id="PF07715"/>
    </source>
</evidence>
<feature type="signal peptide" evidence="13">
    <location>
        <begin position="1"/>
        <end position="29"/>
    </location>
</feature>
<protein>
    <submittedName>
        <fullName evidence="16">TonB-dependent receptor</fullName>
    </submittedName>
</protein>
<keyword evidence="5 11" id="KW-0812">Transmembrane</keyword>
<dbReference type="RefSeq" id="WP_374038319.1">
    <property type="nucleotide sequence ID" value="NZ_CP169082.1"/>
</dbReference>
<gene>
    <name evidence="16" type="ORF">ACFPIE_19525</name>
</gene>